<feature type="transmembrane region" description="Helical" evidence="5">
    <location>
        <begin position="266"/>
        <end position="284"/>
    </location>
</feature>
<comment type="caution">
    <text evidence="6">The sequence shown here is derived from an EMBL/GenBank/DDBJ whole genome shotgun (WGS) entry which is preliminary data.</text>
</comment>
<protein>
    <submittedName>
        <fullName evidence="6">Transmembrane BAX inhibitor motif-containing protein 5</fullName>
    </submittedName>
</protein>
<name>A0A073IC16_9SPIT</name>
<dbReference type="Pfam" id="PF01027">
    <property type="entry name" value="Bax1-I"/>
    <property type="match status" value="1"/>
</dbReference>
<keyword evidence="4 5" id="KW-0472">Membrane</keyword>
<evidence type="ECO:0000256" key="4">
    <source>
        <dbReference type="ARBA" id="ARBA00023136"/>
    </source>
</evidence>
<reference evidence="7" key="1">
    <citation type="journal article" date="2014" name="Cell">
        <title>The Architecture of a Scrambled Genome Reveals Massive Levels of Genomic Rearrangement during Development.</title>
        <authorList>
            <person name="Chen X."/>
            <person name="Bracht J.R."/>
            <person name="Goldman A.D."/>
            <person name="Dolzhenko E."/>
            <person name="Clay D.M."/>
            <person name="Swart E.C."/>
            <person name="Perlman D.H."/>
            <person name="Doak T.G."/>
            <person name="Stuart A."/>
            <person name="Amemiya C.T."/>
            <person name="Sebra R.P."/>
            <person name="Landweber L.F."/>
        </authorList>
    </citation>
    <scope>NUCLEOTIDE SEQUENCE [LARGE SCALE GENOMIC DNA]</scope>
    <source>
        <strain evidence="7">JRB310</strain>
    </source>
</reference>
<evidence type="ECO:0000256" key="2">
    <source>
        <dbReference type="ARBA" id="ARBA00022692"/>
    </source>
</evidence>
<evidence type="ECO:0000256" key="1">
    <source>
        <dbReference type="ARBA" id="ARBA00004141"/>
    </source>
</evidence>
<feature type="transmembrane region" description="Helical" evidence="5">
    <location>
        <begin position="90"/>
        <end position="107"/>
    </location>
</feature>
<proteinExistence type="predicted"/>
<keyword evidence="2 5" id="KW-0812">Transmembrane</keyword>
<evidence type="ECO:0000256" key="3">
    <source>
        <dbReference type="ARBA" id="ARBA00022989"/>
    </source>
</evidence>
<feature type="transmembrane region" description="Helical" evidence="5">
    <location>
        <begin position="169"/>
        <end position="189"/>
    </location>
</feature>
<comment type="subcellular location">
    <subcellularLocation>
        <location evidence="1">Membrane</location>
        <topology evidence="1">Multi-pass membrane protein</topology>
    </subcellularLocation>
</comment>
<evidence type="ECO:0000256" key="5">
    <source>
        <dbReference type="SAM" id="Phobius"/>
    </source>
</evidence>
<feature type="transmembrane region" description="Helical" evidence="5">
    <location>
        <begin position="195"/>
        <end position="214"/>
    </location>
</feature>
<organism evidence="6 7">
    <name type="scientific">Oxytricha trifallax</name>
    <dbReference type="NCBI Taxonomy" id="1172189"/>
    <lineage>
        <taxon>Eukaryota</taxon>
        <taxon>Sar</taxon>
        <taxon>Alveolata</taxon>
        <taxon>Ciliophora</taxon>
        <taxon>Intramacronucleata</taxon>
        <taxon>Spirotrichea</taxon>
        <taxon>Stichotrichia</taxon>
        <taxon>Sporadotrichida</taxon>
        <taxon>Oxytrichidae</taxon>
        <taxon>Oxytrichinae</taxon>
        <taxon>Oxytricha</taxon>
    </lineage>
</organism>
<accession>A0A073IC16</accession>
<dbReference type="AlphaFoldDB" id="A0A073IC16"/>
<feature type="transmembrane region" description="Helical" evidence="5">
    <location>
        <begin position="140"/>
        <end position="157"/>
    </location>
</feature>
<feature type="transmembrane region" description="Helical" evidence="5">
    <location>
        <begin position="226"/>
        <end position="246"/>
    </location>
</feature>
<evidence type="ECO:0000313" key="7">
    <source>
        <dbReference type="Proteomes" id="UP000053232"/>
    </source>
</evidence>
<gene>
    <name evidence="6" type="ORF">OXYTRIMIC_776</name>
</gene>
<dbReference type="GO" id="GO:0016020">
    <property type="term" value="C:membrane"/>
    <property type="evidence" value="ECO:0007669"/>
    <property type="project" value="UniProtKB-SubCell"/>
</dbReference>
<dbReference type="Proteomes" id="UP000053232">
    <property type="component" value="Unassembled WGS sequence"/>
</dbReference>
<keyword evidence="3 5" id="KW-1133">Transmembrane helix</keyword>
<dbReference type="EMBL" id="ARYC01001719">
    <property type="protein sequence ID" value="KEJ82952.1"/>
    <property type="molecule type" value="Genomic_DNA"/>
</dbReference>
<keyword evidence="7" id="KW-1185">Reference proteome</keyword>
<sequence>MFKAMHQMKNKFTRLAPKSMMTQTPKRFLSSPATSQQGYGTMAFIGIGTGVLGFLQYQAHQERTELQLNKNNSQMHYQDQIVRHRIKKTLMYLGGGLAITLGFSGILRNNPFALRHSFLLLILTFVLQTKVMNTDYDKQFVLKHLYWLGFMINLNLFKVPLNRMSGMSILSNAVNATAAIVSALSFVAYNAPSQQFLVFGGGLLMSCAFLIRIYSANILYFRNPRISNILLLAGLTFISGCVQFQMKIILENTKTLDKYDPIFESLAMYFAYVNILTHQLKILMDKKQK</sequence>
<dbReference type="InterPro" id="IPR006214">
    <property type="entry name" value="Bax_inhibitor_1-related"/>
</dbReference>
<evidence type="ECO:0000313" key="6">
    <source>
        <dbReference type="EMBL" id="KEJ82952.1"/>
    </source>
</evidence>